<protein>
    <submittedName>
        <fullName evidence="1">Protein involved in gliding motility GldB</fullName>
    </submittedName>
</protein>
<dbReference type="Proteomes" id="UP000256629">
    <property type="component" value="Unassembled WGS sequence"/>
</dbReference>
<dbReference type="EMBL" id="QRDX01000001">
    <property type="protein sequence ID" value="RED50380.1"/>
    <property type="molecule type" value="Genomic_DNA"/>
</dbReference>
<reference evidence="1 2" key="1">
    <citation type="submission" date="2018-07" db="EMBL/GenBank/DDBJ databases">
        <title>Genomic Encyclopedia of Type Strains, Phase III (KMG-III): the genomes of soil and plant-associated and newly described type strains.</title>
        <authorList>
            <person name="Whitman W."/>
        </authorList>
    </citation>
    <scope>NUCLEOTIDE SEQUENCE [LARGE SCALE GENOMIC DNA]</scope>
    <source>
        <strain evidence="1 2">CECT 8487</strain>
    </source>
</reference>
<proteinExistence type="predicted"/>
<evidence type="ECO:0000313" key="2">
    <source>
        <dbReference type="Proteomes" id="UP000256629"/>
    </source>
</evidence>
<organism evidence="1 2">
    <name type="scientific">Seonamhaeicola aphaedonensis</name>
    <dbReference type="NCBI Taxonomy" id="1461338"/>
    <lineage>
        <taxon>Bacteria</taxon>
        <taxon>Pseudomonadati</taxon>
        <taxon>Bacteroidota</taxon>
        <taxon>Flavobacteriia</taxon>
        <taxon>Flavobacteriales</taxon>
        <taxon>Flavobacteriaceae</taxon>
    </lineage>
</organism>
<keyword evidence="2" id="KW-1185">Reference proteome</keyword>
<name>A0A3D9HLK7_9FLAO</name>
<sequence length="326" mass="38422">MLFKFYVKNFVMITCLVLVAVSCIKENKIEKEIAKINIDINVERFDQLFAKIEVNELPKLRTAYPFMFSETIKDSFWIVKKEDTLQRMLNTAVDKTFSNFDVTEAEIESLFNHLKYYFEGFNPPRVITTTSDVDYRNKVIVTDTIAIIALDNYLGSNHEFYANIPKFITANLKKEQLVVDLAEAYAKKYIYLSQNKTLLDEMIYFGKQLYFKDLMVPFKTEAQRIGYTQEELHWANANESYIWRYFVERELLFSTDSKLPNRFINPAPFTKFYLEEIDSNSPGRLGQYIGWKIVRAYVEQNDVSLNEMLITSAEEIFNKTKYKPKK</sequence>
<evidence type="ECO:0000313" key="1">
    <source>
        <dbReference type="EMBL" id="RED50380.1"/>
    </source>
</evidence>
<comment type="caution">
    <text evidence="1">The sequence shown here is derived from an EMBL/GenBank/DDBJ whole genome shotgun (WGS) entry which is preliminary data.</text>
</comment>
<dbReference type="InterPro" id="IPR019853">
    <property type="entry name" value="GldB-like"/>
</dbReference>
<gene>
    <name evidence="1" type="ORF">DFQ02_101409</name>
</gene>
<dbReference type="NCBIfam" id="TIGR03514">
    <property type="entry name" value="GldB_lipo"/>
    <property type="match status" value="1"/>
</dbReference>
<dbReference type="AlphaFoldDB" id="A0A3D9HLK7"/>
<dbReference type="Pfam" id="PF25594">
    <property type="entry name" value="GldB_lipo"/>
    <property type="match status" value="1"/>
</dbReference>
<dbReference type="PROSITE" id="PS51257">
    <property type="entry name" value="PROKAR_LIPOPROTEIN"/>
    <property type="match status" value="1"/>
</dbReference>
<accession>A0A3D9HLK7</accession>